<keyword evidence="4" id="KW-1185">Reference proteome</keyword>
<evidence type="ECO:0000256" key="1">
    <source>
        <dbReference type="SAM" id="SignalP"/>
    </source>
</evidence>
<feature type="chain" id="PRO_5045107203" description="GLUG domain-containing protein" evidence="1">
    <location>
        <begin position="21"/>
        <end position="420"/>
    </location>
</feature>
<gene>
    <name evidence="3" type="ORF">G5B17_20410</name>
</gene>
<feature type="signal peptide" evidence="1">
    <location>
        <begin position="1"/>
        <end position="20"/>
    </location>
</feature>
<keyword evidence="1" id="KW-0732">Signal</keyword>
<evidence type="ECO:0000259" key="2">
    <source>
        <dbReference type="Pfam" id="PF07581"/>
    </source>
</evidence>
<dbReference type="Pfam" id="PF07581">
    <property type="entry name" value="Glug"/>
    <property type="match status" value="2"/>
</dbReference>
<dbReference type="Gene3D" id="2.160.20.110">
    <property type="match status" value="1"/>
</dbReference>
<accession>A0ABX2HER1</accession>
<organism evidence="3 4">
    <name type="scientific">Blautia faecis</name>
    <dbReference type="NCBI Taxonomy" id="871665"/>
    <lineage>
        <taxon>Bacteria</taxon>
        <taxon>Bacillati</taxon>
        <taxon>Bacillota</taxon>
        <taxon>Clostridia</taxon>
        <taxon>Lachnospirales</taxon>
        <taxon>Lachnospiraceae</taxon>
        <taxon>Blautia</taxon>
    </lineage>
</organism>
<sequence length="420" mass="42964">MKKKFVSVLLALTMSTTLSAGLTSTVFAEEAVSTASECSYDGGSGTQEDPYQISSTDSFLTFAANVNDGSNAGYADTYFLLTNDLDLTGIDWEPIGNMNDMENHSTLFLGSFDGGDHTISNLKYESDKYNCGAGLFGVNCGEVKNLTVENAEVTVTDGTSLAIGGVVGYNMGSVDHVTLKGNSVITGNNCTGGIVGGNNNSVTNCSAENVTVIVIGDNEFEENHIVQADVAECGGLVIGGGFGGTIDNCSASGTVKAEGNEPVGLGGIGGCLEMMDSITNCTADVTIESANGGHAIGGLCGYAGTHSNPDVCLETEGFSTKNYPSVIDNCKITVSIKADGATHVGGLIGTGLYYYGEETVFKVTNCSVTGSIDGAVTPGTVAGRAVGSVIESCDADILIDGVHADNQIGTTSCMYESADQ</sequence>
<dbReference type="EMBL" id="JAAITS010000101">
    <property type="protein sequence ID" value="NSG87698.1"/>
    <property type="molecule type" value="Genomic_DNA"/>
</dbReference>
<feature type="domain" description="GLUG" evidence="2">
    <location>
        <begin position="340"/>
        <end position="372"/>
    </location>
</feature>
<protein>
    <recommendedName>
        <fullName evidence="2">GLUG domain-containing protein</fullName>
    </recommendedName>
</protein>
<evidence type="ECO:0000313" key="3">
    <source>
        <dbReference type="EMBL" id="NSG87698.1"/>
    </source>
</evidence>
<name>A0ABX2HER1_9FIRM</name>
<evidence type="ECO:0000313" key="4">
    <source>
        <dbReference type="Proteomes" id="UP001644719"/>
    </source>
</evidence>
<feature type="domain" description="GLUG" evidence="2">
    <location>
        <begin position="187"/>
        <end position="213"/>
    </location>
</feature>
<dbReference type="RefSeq" id="WP_148463769.1">
    <property type="nucleotide sequence ID" value="NZ_JAAINN010000069.1"/>
</dbReference>
<dbReference type="InterPro" id="IPR011493">
    <property type="entry name" value="GLUG"/>
</dbReference>
<comment type="caution">
    <text evidence="3">The sequence shown here is derived from an EMBL/GenBank/DDBJ whole genome shotgun (WGS) entry which is preliminary data.</text>
</comment>
<proteinExistence type="predicted"/>
<reference evidence="3 4" key="1">
    <citation type="journal article" date="2020" name="Cell Host Microbe">
        <title>Functional and Genomic Variation between Human-Derived Isolates of Lachnospiraceae Reveals Inter- and Intra-Species Diversity.</title>
        <authorList>
            <person name="Sorbara M.T."/>
            <person name="Littmann E.R."/>
            <person name="Fontana E."/>
            <person name="Moody T.U."/>
            <person name="Kohout C.E."/>
            <person name="Gjonbalaj M."/>
            <person name="Eaton V."/>
            <person name="Seok R."/>
            <person name="Leiner I.M."/>
            <person name="Pamer E.G."/>
        </authorList>
    </citation>
    <scope>NUCLEOTIDE SEQUENCE [LARGE SCALE GENOMIC DNA]</scope>
    <source>
        <strain evidence="3 4">MSK.17.74</strain>
    </source>
</reference>
<dbReference type="Proteomes" id="UP001644719">
    <property type="component" value="Unassembled WGS sequence"/>
</dbReference>